<dbReference type="EMBL" id="WQLB01000036">
    <property type="protein sequence ID" value="MVN88861.1"/>
    <property type="molecule type" value="Genomic_DNA"/>
</dbReference>
<keyword evidence="2" id="KW-0238">DNA-binding</keyword>
<dbReference type="PROSITE" id="PS01117">
    <property type="entry name" value="HTH_MARR_1"/>
    <property type="match status" value="1"/>
</dbReference>
<dbReference type="Gene3D" id="1.10.10.10">
    <property type="entry name" value="Winged helix-like DNA-binding domain superfamily/Winged helix DNA-binding domain"/>
    <property type="match status" value="1"/>
</dbReference>
<sequence length="154" mass="17223">MPQKPDSVTLEHARQHHVGRLLHRAARAYNILALDKLHQRGHTTLSLAHTNLLPYLDTGGTRIVTLAERAGMTKQAAGQLVTELEKGGYVQRHPDPDDGRATRVQFTAAGWHYLLDAQTIKQEIEAEYRAALGQPLWEELNTALRRLVGEDPPL</sequence>
<proteinExistence type="predicted"/>
<dbReference type="Pfam" id="PF12802">
    <property type="entry name" value="MarR_2"/>
    <property type="match status" value="1"/>
</dbReference>
<evidence type="ECO:0000259" key="4">
    <source>
        <dbReference type="PROSITE" id="PS50995"/>
    </source>
</evidence>
<comment type="caution">
    <text evidence="5">The sequence shown here is derived from an EMBL/GenBank/DDBJ whole genome shotgun (WGS) entry which is preliminary data.</text>
</comment>
<dbReference type="RefSeq" id="WP_157461046.1">
    <property type="nucleotide sequence ID" value="NZ_WQLB01000036.1"/>
</dbReference>
<evidence type="ECO:0000256" key="2">
    <source>
        <dbReference type="ARBA" id="ARBA00023125"/>
    </source>
</evidence>
<evidence type="ECO:0000313" key="5">
    <source>
        <dbReference type="EMBL" id="MVN88861.1"/>
    </source>
</evidence>
<dbReference type="InterPro" id="IPR036390">
    <property type="entry name" value="WH_DNA-bd_sf"/>
</dbReference>
<keyword evidence="1" id="KW-0805">Transcription regulation</keyword>
<dbReference type="InterPro" id="IPR039422">
    <property type="entry name" value="MarR/SlyA-like"/>
</dbReference>
<accession>A0A7C9LT88</accession>
<dbReference type="InterPro" id="IPR000835">
    <property type="entry name" value="HTH_MarR-typ"/>
</dbReference>
<dbReference type="PANTHER" id="PTHR33164">
    <property type="entry name" value="TRANSCRIPTIONAL REGULATOR, MARR FAMILY"/>
    <property type="match status" value="1"/>
</dbReference>
<dbReference type="AlphaFoldDB" id="A0A7C9LT88"/>
<dbReference type="GO" id="GO:0003677">
    <property type="term" value="F:DNA binding"/>
    <property type="evidence" value="ECO:0007669"/>
    <property type="project" value="UniProtKB-KW"/>
</dbReference>
<evidence type="ECO:0000313" key="6">
    <source>
        <dbReference type="Proteomes" id="UP000483286"/>
    </source>
</evidence>
<keyword evidence="6" id="KW-1185">Reference proteome</keyword>
<evidence type="ECO:0000256" key="1">
    <source>
        <dbReference type="ARBA" id="ARBA00023015"/>
    </source>
</evidence>
<gene>
    <name evidence="5" type="ORF">GO986_19145</name>
</gene>
<dbReference type="GO" id="GO:0003700">
    <property type="term" value="F:DNA-binding transcription factor activity"/>
    <property type="evidence" value="ECO:0007669"/>
    <property type="project" value="InterPro"/>
</dbReference>
<dbReference type="PROSITE" id="PS50995">
    <property type="entry name" value="HTH_MARR_2"/>
    <property type="match status" value="1"/>
</dbReference>
<feature type="domain" description="HTH marR-type" evidence="4">
    <location>
        <begin position="15"/>
        <end position="149"/>
    </location>
</feature>
<dbReference type="PANTHER" id="PTHR33164:SF57">
    <property type="entry name" value="MARR-FAMILY TRANSCRIPTIONAL REGULATOR"/>
    <property type="match status" value="1"/>
</dbReference>
<dbReference type="SUPFAM" id="SSF46785">
    <property type="entry name" value="Winged helix' DNA-binding domain"/>
    <property type="match status" value="1"/>
</dbReference>
<name>A0A7C9LT88_9DEIO</name>
<evidence type="ECO:0000256" key="3">
    <source>
        <dbReference type="ARBA" id="ARBA00023163"/>
    </source>
</evidence>
<dbReference type="InterPro" id="IPR023187">
    <property type="entry name" value="Tscrpt_reg_MarR-type_CS"/>
</dbReference>
<dbReference type="InterPro" id="IPR036388">
    <property type="entry name" value="WH-like_DNA-bd_sf"/>
</dbReference>
<protein>
    <submittedName>
        <fullName evidence="5">MarR family transcriptional regulator</fullName>
    </submittedName>
</protein>
<keyword evidence="3" id="KW-0804">Transcription</keyword>
<dbReference type="SMART" id="SM00347">
    <property type="entry name" value="HTH_MARR"/>
    <property type="match status" value="1"/>
</dbReference>
<dbReference type="GO" id="GO:0006950">
    <property type="term" value="P:response to stress"/>
    <property type="evidence" value="ECO:0007669"/>
    <property type="project" value="TreeGrafter"/>
</dbReference>
<organism evidence="5 6">
    <name type="scientific">Deinococcus arboris</name>
    <dbReference type="NCBI Taxonomy" id="2682977"/>
    <lineage>
        <taxon>Bacteria</taxon>
        <taxon>Thermotogati</taxon>
        <taxon>Deinococcota</taxon>
        <taxon>Deinococci</taxon>
        <taxon>Deinococcales</taxon>
        <taxon>Deinococcaceae</taxon>
        <taxon>Deinococcus</taxon>
    </lineage>
</organism>
<dbReference type="Proteomes" id="UP000483286">
    <property type="component" value="Unassembled WGS sequence"/>
</dbReference>
<reference evidence="5 6" key="1">
    <citation type="submission" date="2019-12" db="EMBL/GenBank/DDBJ databases">
        <title>Deinococcus sp. HMF7620 Genome sequencing and assembly.</title>
        <authorList>
            <person name="Kang H."/>
            <person name="Kim H."/>
            <person name="Joh K."/>
        </authorList>
    </citation>
    <scope>NUCLEOTIDE SEQUENCE [LARGE SCALE GENOMIC DNA]</scope>
    <source>
        <strain evidence="5 6">HMF7620</strain>
    </source>
</reference>